<dbReference type="PROSITE" id="PS01162">
    <property type="entry name" value="QOR_ZETA_CRYSTAL"/>
    <property type="match status" value="1"/>
</dbReference>
<reference evidence="2 3" key="1">
    <citation type="submission" date="2021-03" db="EMBL/GenBank/DDBJ databases">
        <title>Sequencing the genomes of 1000 actinobacteria strains.</title>
        <authorList>
            <person name="Klenk H.-P."/>
        </authorList>
    </citation>
    <scope>NUCLEOTIDE SEQUENCE [LARGE SCALE GENOMIC DNA]</scope>
    <source>
        <strain evidence="2 3">DSM 46670</strain>
    </source>
</reference>
<sequence>MKAITQDTYGQADVLQFKDIDMPVAGPDEVLIRIRAAAIDAGTWHLMTGEPYLLRLGFGLKRPKVPVRGREMAGTIEAAGANVTDFKPGDDVVGTATNGTFAEYVTATTARLAPKPASLSFEQAAAIPISGITAVQAVRDTAKIQAGQKVLVIGAAGGVGTYIVQLAKAFGAEVTGVCSTAKTELVQSIGADHVIDYTSQQIPAGRYDVVFDIAGNRKLTEVRRALTPKGMLVLVGGENGGIWLGGMERVLGATLLSPFVSHRLRNVLAIERRKDLEFLIGMIEDGKVKPVIGRTCGLAEVPGTIKDLQAGSARGKTVVII</sequence>
<dbReference type="SUPFAM" id="SSF50129">
    <property type="entry name" value="GroES-like"/>
    <property type="match status" value="1"/>
</dbReference>
<keyword evidence="3" id="KW-1185">Reference proteome</keyword>
<dbReference type="PANTHER" id="PTHR11695:SF648">
    <property type="entry name" value="ZINC-BINDING OXIDOREDUCTASE"/>
    <property type="match status" value="1"/>
</dbReference>
<dbReference type="Proteomes" id="UP001519332">
    <property type="component" value="Unassembled WGS sequence"/>
</dbReference>
<dbReference type="Gene3D" id="3.40.50.720">
    <property type="entry name" value="NAD(P)-binding Rossmann-like Domain"/>
    <property type="match status" value="1"/>
</dbReference>
<dbReference type="InterPro" id="IPR036291">
    <property type="entry name" value="NAD(P)-bd_dom_sf"/>
</dbReference>
<name>A0ABS4TUQ5_9PSEU</name>
<accession>A0ABS4TUQ5</accession>
<protein>
    <submittedName>
        <fullName evidence="2">NADPH:quinone reductase-like Zn-dependent oxidoreductase</fullName>
    </submittedName>
</protein>
<dbReference type="InterPro" id="IPR002364">
    <property type="entry name" value="Quin_OxRdtase/zeta-crystal_CS"/>
</dbReference>
<dbReference type="PANTHER" id="PTHR11695">
    <property type="entry name" value="ALCOHOL DEHYDROGENASE RELATED"/>
    <property type="match status" value="1"/>
</dbReference>
<dbReference type="Pfam" id="PF13602">
    <property type="entry name" value="ADH_zinc_N_2"/>
    <property type="match status" value="1"/>
</dbReference>
<dbReference type="InterPro" id="IPR020843">
    <property type="entry name" value="ER"/>
</dbReference>
<evidence type="ECO:0000259" key="1">
    <source>
        <dbReference type="SMART" id="SM00829"/>
    </source>
</evidence>
<dbReference type="SUPFAM" id="SSF51735">
    <property type="entry name" value="NAD(P)-binding Rossmann-fold domains"/>
    <property type="match status" value="1"/>
</dbReference>
<feature type="domain" description="Enoyl reductase (ER)" evidence="1">
    <location>
        <begin position="10"/>
        <end position="319"/>
    </location>
</feature>
<dbReference type="InterPro" id="IPR013154">
    <property type="entry name" value="ADH-like_N"/>
</dbReference>
<dbReference type="EMBL" id="JAGINW010000001">
    <property type="protein sequence ID" value="MBP2327671.1"/>
    <property type="molecule type" value="Genomic_DNA"/>
</dbReference>
<dbReference type="CDD" id="cd08267">
    <property type="entry name" value="MDR1"/>
    <property type="match status" value="1"/>
</dbReference>
<proteinExistence type="predicted"/>
<dbReference type="SMART" id="SM00829">
    <property type="entry name" value="PKS_ER"/>
    <property type="match status" value="1"/>
</dbReference>
<dbReference type="InterPro" id="IPR050700">
    <property type="entry name" value="YIM1/Zinc_Alcohol_DH_Fams"/>
</dbReference>
<dbReference type="Gene3D" id="3.90.180.10">
    <property type="entry name" value="Medium-chain alcohol dehydrogenases, catalytic domain"/>
    <property type="match status" value="1"/>
</dbReference>
<evidence type="ECO:0000313" key="3">
    <source>
        <dbReference type="Proteomes" id="UP001519332"/>
    </source>
</evidence>
<dbReference type="Pfam" id="PF08240">
    <property type="entry name" value="ADH_N"/>
    <property type="match status" value="1"/>
</dbReference>
<gene>
    <name evidence="2" type="ORF">JOF56_008056</name>
</gene>
<dbReference type="InterPro" id="IPR011032">
    <property type="entry name" value="GroES-like_sf"/>
</dbReference>
<evidence type="ECO:0000313" key="2">
    <source>
        <dbReference type="EMBL" id="MBP2327671.1"/>
    </source>
</evidence>
<dbReference type="RefSeq" id="WP_209644630.1">
    <property type="nucleotide sequence ID" value="NZ_JAGINW010000001.1"/>
</dbReference>
<comment type="caution">
    <text evidence="2">The sequence shown here is derived from an EMBL/GenBank/DDBJ whole genome shotgun (WGS) entry which is preliminary data.</text>
</comment>
<organism evidence="2 3">
    <name type="scientific">Kibdelosporangium banguiense</name>
    <dbReference type="NCBI Taxonomy" id="1365924"/>
    <lineage>
        <taxon>Bacteria</taxon>
        <taxon>Bacillati</taxon>
        <taxon>Actinomycetota</taxon>
        <taxon>Actinomycetes</taxon>
        <taxon>Pseudonocardiales</taxon>
        <taxon>Pseudonocardiaceae</taxon>
        <taxon>Kibdelosporangium</taxon>
    </lineage>
</organism>